<dbReference type="RefSeq" id="WP_006589162.1">
    <property type="nucleotide sequence ID" value="NZ_JH725076.1"/>
</dbReference>
<proteinExistence type="predicted"/>
<name>J0Q6H1_9HYPH</name>
<protein>
    <submittedName>
        <fullName evidence="1">Uncharacterized protein</fullName>
    </submittedName>
</protein>
<comment type="caution">
    <text evidence="1">The sequence shown here is derived from an EMBL/GenBank/DDBJ whole genome shotgun (WGS) entry which is preliminary data.</text>
</comment>
<sequence>MKLKFKQQEFQNEAVKSVTNLFKKNQTDDVITAACFRSHQSKIESFQTKAKSVFRDYYCNKLQAKFSKAVPL</sequence>
<dbReference type="HOGENOM" id="CLU_2714159_0_0_5"/>
<dbReference type="PATRIC" id="fig|1094552.3.peg.234"/>
<gene>
    <name evidence="1" type="ORF">ME7_00230</name>
</gene>
<keyword evidence="2" id="KW-1185">Reference proteome</keyword>
<dbReference type="AlphaFoldDB" id="J0Q6H1"/>
<dbReference type="Proteomes" id="UP000008748">
    <property type="component" value="Unassembled WGS sequence"/>
</dbReference>
<dbReference type="EMBL" id="AIMC01000001">
    <property type="protein sequence ID" value="EJF78239.1"/>
    <property type="molecule type" value="Genomic_DNA"/>
</dbReference>
<accession>J0Q6H1</accession>
<evidence type="ECO:0000313" key="2">
    <source>
        <dbReference type="Proteomes" id="UP000008748"/>
    </source>
</evidence>
<organism evidence="1 2">
    <name type="scientific">Bartonella birtlesii LL-WM9</name>
    <dbReference type="NCBI Taxonomy" id="1094552"/>
    <lineage>
        <taxon>Bacteria</taxon>
        <taxon>Pseudomonadati</taxon>
        <taxon>Pseudomonadota</taxon>
        <taxon>Alphaproteobacteria</taxon>
        <taxon>Hyphomicrobiales</taxon>
        <taxon>Bartonellaceae</taxon>
        <taxon>Bartonella</taxon>
    </lineage>
</organism>
<reference evidence="1 2" key="1">
    <citation type="submission" date="2012-03" db="EMBL/GenBank/DDBJ databases">
        <title>The Genome Sequence of Bartonella birtlesii LL-WM9.</title>
        <authorList>
            <consortium name="The Broad Institute Genome Sequencing Platform"/>
            <consortium name="The Broad Institute Genome Sequencing Center for Infectious Disease"/>
            <person name="Feldgarden M."/>
            <person name="Kirby J."/>
            <person name="Kosoy M."/>
            <person name="Birtles R."/>
            <person name="Probert W.S."/>
            <person name="Chiaraviglio L."/>
            <person name="Young S.K."/>
            <person name="Zeng Q."/>
            <person name="Gargeya S."/>
            <person name="Fitzgerald M."/>
            <person name="Haas B."/>
            <person name="Abouelleil A."/>
            <person name="Alvarado L."/>
            <person name="Arachchi H.M."/>
            <person name="Berlin A."/>
            <person name="Chapman S.B."/>
            <person name="Gearin G."/>
            <person name="Goldberg J."/>
            <person name="Griggs A."/>
            <person name="Gujja S."/>
            <person name="Hansen M."/>
            <person name="Heiman D."/>
            <person name="Howarth C."/>
            <person name="Larimer J."/>
            <person name="Lui A."/>
            <person name="MacDonald P.J.P."/>
            <person name="McCowen C."/>
            <person name="Montmayeur A."/>
            <person name="Murphy C."/>
            <person name="Neiman D."/>
            <person name="Pearson M."/>
            <person name="Priest M."/>
            <person name="Roberts A."/>
            <person name="Saif S."/>
            <person name="Shea T."/>
            <person name="Sisk P."/>
            <person name="Stolte C."/>
            <person name="Sykes S."/>
            <person name="Wortman J."/>
            <person name="Nusbaum C."/>
            <person name="Birren B."/>
        </authorList>
    </citation>
    <scope>NUCLEOTIDE SEQUENCE [LARGE SCALE GENOMIC DNA]</scope>
    <source>
        <strain evidence="1 2">LL-WM9</strain>
    </source>
</reference>
<evidence type="ECO:0000313" key="1">
    <source>
        <dbReference type="EMBL" id="EJF78239.1"/>
    </source>
</evidence>